<sequence length="316" mass="35898">MRLRFLLPAHFIGAIRRKVKKRTISSTRRESQSSLEKLERIRSIPEIEIELPPIEHITVPELVVSEAARLEPPAELHETIHSTSSRGRNGYRNHGYSSFASSNSSHRIGYRLRRPVKKTRKSKTPFQKKMHLLAHLLPLFHDTLSMFHDVCQAAELMLQFLKSTLDTCRHLPIVVLVIFLVSSLETILTIVFSTVLLALHIYSPKIFRPRCKVRALPRISIRMCIVFQKSISLAAVGINVVSLRGGAASVSVWMSALSLLYFGQFMGYLNSFKLAILISVLLTKAAPQQALRCLKHFKKQIKQAPGTELFRTNQKK</sequence>
<evidence type="ECO:0000256" key="1">
    <source>
        <dbReference type="SAM" id="Phobius"/>
    </source>
</evidence>
<evidence type="ECO:0000313" key="2">
    <source>
        <dbReference type="Proteomes" id="UP000694867"/>
    </source>
</evidence>
<gene>
    <name evidence="3" type="primary">LOC114828126</name>
</gene>
<dbReference type="AlphaFoldDB" id="A0AAJ7SDP0"/>
<feature type="transmembrane region" description="Helical" evidence="1">
    <location>
        <begin position="173"/>
        <end position="199"/>
    </location>
</feature>
<dbReference type="GeneID" id="114828126"/>
<feature type="transmembrane region" description="Helical" evidence="1">
    <location>
        <begin position="261"/>
        <end position="282"/>
    </location>
</feature>
<dbReference type="Proteomes" id="UP000694867">
    <property type="component" value="Unplaced"/>
</dbReference>
<reference evidence="3" key="1">
    <citation type="submission" date="2025-08" db="UniProtKB">
        <authorList>
            <consortium name="RefSeq"/>
        </authorList>
    </citation>
    <scope>IDENTIFICATION</scope>
</reference>
<evidence type="ECO:0000313" key="3">
    <source>
        <dbReference type="RefSeq" id="XP_028966833.1"/>
    </source>
</evidence>
<protein>
    <submittedName>
        <fullName evidence="3">Uncharacterized protein LOC114828126</fullName>
    </submittedName>
</protein>
<keyword evidence="1" id="KW-0812">Transmembrane</keyword>
<keyword evidence="1" id="KW-0472">Membrane</keyword>
<feature type="transmembrane region" description="Helical" evidence="1">
    <location>
        <begin position="219"/>
        <end position="241"/>
    </location>
</feature>
<organism evidence="2 3">
    <name type="scientific">Galendromus occidentalis</name>
    <name type="common">western predatory mite</name>
    <dbReference type="NCBI Taxonomy" id="34638"/>
    <lineage>
        <taxon>Eukaryota</taxon>
        <taxon>Metazoa</taxon>
        <taxon>Ecdysozoa</taxon>
        <taxon>Arthropoda</taxon>
        <taxon>Chelicerata</taxon>
        <taxon>Arachnida</taxon>
        <taxon>Acari</taxon>
        <taxon>Parasitiformes</taxon>
        <taxon>Mesostigmata</taxon>
        <taxon>Gamasina</taxon>
        <taxon>Phytoseioidea</taxon>
        <taxon>Phytoseiidae</taxon>
        <taxon>Typhlodrominae</taxon>
        <taxon>Galendromus</taxon>
    </lineage>
</organism>
<accession>A0AAJ7SDP0</accession>
<dbReference type="RefSeq" id="XP_028966833.1">
    <property type="nucleotide sequence ID" value="XM_029111000.1"/>
</dbReference>
<keyword evidence="1" id="KW-1133">Transmembrane helix</keyword>
<dbReference type="KEGG" id="goe:114828126"/>
<proteinExistence type="predicted"/>
<keyword evidence="2" id="KW-1185">Reference proteome</keyword>
<name>A0AAJ7SDP0_9ACAR</name>